<keyword evidence="2" id="KW-1133">Transmembrane helix</keyword>
<dbReference type="GeneID" id="37270566"/>
<dbReference type="EMBL" id="KZ819300">
    <property type="protein sequence ID" value="PWN96182.1"/>
    <property type="molecule type" value="Genomic_DNA"/>
</dbReference>
<feature type="region of interest" description="Disordered" evidence="1">
    <location>
        <begin position="57"/>
        <end position="81"/>
    </location>
</feature>
<feature type="transmembrane region" description="Helical" evidence="2">
    <location>
        <begin position="28"/>
        <end position="49"/>
    </location>
</feature>
<feature type="compositionally biased region" description="Low complexity" evidence="1">
    <location>
        <begin position="72"/>
        <end position="81"/>
    </location>
</feature>
<name>A0A316Z5E6_9BASI</name>
<accession>A0A316Z5E6</accession>
<keyword evidence="4" id="KW-1185">Reference proteome</keyword>
<keyword evidence="2" id="KW-0812">Transmembrane</keyword>
<gene>
    <name evidence="3" type="ORF">FA09DRAFT_331430</name>
</gene>
<dbReference type="AlphaFoldDB" id="A0A316Z5E6"/>
<reference evidence="3 4" key="1">
    <citation type="journal article" date="2018" name="Mol. Biol. Evol.">
        <title>Broad Genomic Sampling Reveals a Smut Pathogenic Ancestry of the Fungal Clade Ustilaginomycotina.</title>
        <authorList>
            <person name="Kijpornyongpan T."/>
            <person name="Mondo S.J."/>
            <person name="Barry K."/>
            <person name="Sandor L."/>
            <person name="Lee J."/>
            <person name="Lipzen A."/>
            <person name="Pangilinan J."/>
            <person name="LaButti K."/>
            <person name="Hainaut M."/>
            <person name="Henrissat B."/>
            <person name="Grigoriev I.V."/>
            <person name="Spatafora J.W."/>
            <person name="Aime M.C."/>
        </authorList>
    </citation>
    <scope>NUCLEOTIDE SEQUENCE [LARGE SCALE GENOMIC DNA]</scope>
    <source>
        <strain evidence="3 4">MCA 4186</strain>
    </source>
</reference>
<evidence type="ECO:0000256" key="1">
    <source>
        <dbReference type="SAM" id="MobiDB-lite"/>
    </source>
</evidence>
<organism evidence="3 4">
    <name type="scientific">Tilletiopsis washingtonensis</name>
    <dbReference type="NCBI Taxonomy" id="58919"/>
    <lineage>
        <taxon>Eukaryota</taxon>
        <taxon>Fungi</taxon>
        <taxon>Dikarya</taxon>
        <taxon>Basidiomycota</taxon>
        <taxon>Ustilaginomycotina</taxon>
        <taxon>Exobasidiomycetes</taxon>
        <taxon>Entylomatales</taxon>
        <taxon>Entylomatales incertae sedis</taxon>
        <taxon>Tilletiopsis</taxon>
    </lineage>
</organism>
<evidence type="ECO:0000313" key="3">
    <source>
        <dbReference type="EMBL" id="PWN96182.1"/>
    </source>
</evidence>
<evidence type="ECO:0000256" key="2">
    <source>
        <dbReference type="SAM" id="Phobius"/>
    </source>
</evidence>
<keyword evidence="2" id="KW-0472">Membrane</keyword>
<protein>
    <submittedName>
        <fullName evidence="3">Uncharacterized protein</fullName>
    </submittedName>
</protein>
<proteinExistence type="predicted"/>
<sequence>MSGLPSLPLPLPLPPLSRRARALRRHPYIAASAAAGALLAAATLGWAAWSWVQEGRERREDGPVAPASDNNTPSSSSARAARPSLTLALPASFARTSASLAHLRLFLEALAPAFQVHLLAPPPPARADGAPAPDAGVESVARLADELAGVSGYDTRRTLEYGTHEGRMALVRAIACDAHVELFVCADDDAAPSAASSSGAIATDTYVADLERLRKSSARIVLLLLPPLASLRAPDGCATPPHMTRTQVDAIAKRLRTSQTRGAAVKLVDLRDAAEDDDEDDEARKEERWTEGARQVALLASGWR</sequence>
<evidence type="ECO:0000313" key="4">
    <source>
        <dbReference type="Proteomes" id="UP000245946"/>
    </source>
</evidence>
<dbReference type="RefSeq" id="XP_025596461.1">
    <property type="nucleotide sequence ID" value="XM_025743022.1"/>
</dbReference>
<dbReference type="Proteomes" id="UP000245946">
    <property type="component" value="Unassembled WGS sequence"/>
</dbReference>